<dbReference type="GO" id="GO:0002250">
    <property type="term" value="P:adaptive immune response"/>
    <property type="evidence" value="ECO:0007669"/>
    <property type="project" value="UniProtKB-KW"/>
</dbReference>
<evidence type="ECO:0000256" key="4">
    <source>
        <dbReference type="ARBA" id="ARBA00023319"/>
    </source>
</evidence>
<dbReference type="InterPro" id="IPR051287">
    <property type="entry name" value="TCR_variable_region"/>
</dbReference>
<dbReference type="Ensembl" id="ENSSTUT00000123092.1">
    <property type="protein sequence ID" value="ENSSTUP00000115045.1"/>
    <property type="gene ID" value="ENSSTUG00000050689.1"/>
</dbReference>
<reference evidence="6" key="1">
    <citation type="submission" date="2025-08" db="UniProtKB">
        <authorList>
            <consortium name="Ensembl"/>
        </authorList>
    </citation>
    <scope>IDENTIFICATION</scope>
</reference>
<keyword evidence="2" id="KW-1064">Adaptive immunity</keyword>
<dbReference type="InterPro" id="IPR013783">
    <property type="entry name" value="Ig-like_fold"/>
</dbReference>
<dbReference type="Proteomes" id="UP000472277">
    <property type="component" value="Chromosome 21"/>
</dbReference>
<dbReference type="InParanoid" id="A0A674F517"/>
<evidence type="ECO:0000256" key="2">
    <source>
        <dbReference type="ARBA" id="ARBA00023130"/>
    </source>
</evidence>
<proteinExistence type="predicted"/>
<evidence type="ECO:0000256" key="3">
    <source>
        <dbReference type="ARBA" id="ARBA00023170"/>
    </source>
</evidence>
<dbReference type="InterPro" id="IPR036179">
    <property type="entry name" value="Ig-like_dom_sf"/>
</dbReference>
<dbReference type="AlphaFoldDB" id="A0A674F517"/>
<dbReference type="PANTHER" id="PTHR19367:SF18">
    <property type="entry name" value="T CELL RECEPTOR ALPHA VARIABLE 16"/>
    <property type="match status" value="1"/>
</dbReference>
<evidence type="ECO:0000259" key="5">
    <source>
        <dbReference type="SMART" id="SM00406"/>
    </source>
</evidence>
<evidence type="ECO:0000256" key="1">
    <source>
        <dbReference type="ARBA" id="ARBA00022729"/>
    </source>
</evidence>
<dbReference type="PANTHER" id="PTHR19367">
    <property type="entry name" value="T-CELL RECEPTOR ALPHA CHAIN V REGION"/>
    <property type="match status" value="1"/>
</dbReference>
<reference evidence="6" key="2">
    <citation type="submission" date="2025-09" db="UniProtKB">
        <authorList>
            <consortium name="Ensembl"/>
        </authorList>
    </citation>
    <scope>IDENTIFICATION</scope>
</reference>
<name>A0A674F517_SALTR</name>
<keyword evidence="1" id="KW-0732">Signal</keyword>
<dbReference type="Pfam" id="PF07686">
    <property type="entry name" value="V-set"/>
    <property type="match status" value="1"/>
</dbReference>
<dbReference type="OMA" id="MEHMTAK"/>
<dbReference type="SUPFAM" id="SSF48726">
    <property type="entry name" value="Immunoglobulin"/>
    <property type="match status" value="1"/>
</dbReference>
<keyword evidence="2" id="KW-0391">Immunity</keyword>
<evidence type="ECO:0000313" key="6">
    <source>
        <dbReference type="Ensembl" id="ENSSTUP00000115045.1"/>
    </source>
</evidence>
<organism evidence="6 7">
    <name type="scientific">Salmo trutta</name>
    <name type="common">Brown trout</name>
    <dbReference type="NCBI Taxonomy" id="8032"/>
    <lineage>
        <taxon>Eukaryota</taxon>
        <taxon>Metazoa</taxon>
        <taxon>Chordata</taxon>
        <taxon>Craniata</taxon>
        <taxon>Vertebrata</taxon>
        <taxon>Euteleostomi</taxon>
        <taxon>Actinopterygii</taxon>
        <taxon>Neopterygii</taxon>
        <taxon>Teleostei</taxon>
        <taxon>Protacanthopterygii</taxon>
        <taxon>Salmoniformes</taxon>
        <taxon>Salmonidae</taxon>
        <taxon>Salmoninae</taxon>
        <taxon>Salmo</taxon>
    </lineage>
</organism>
<dbReference type="InterPro" id="IPR013106">
    <property type="entry name" value="Ig_V-set"/>
</dbReference>
<sequence>MKRRHSKLHEGLSSVCVDGIFSISLEEDVIHGGITLSCNYSSGVTLQWQQQHPKSAPQLLVMEHMTAKTPEFTLNHNKKAKLVDLEISSAEVTDSALYYCALTATVTGNPETLESIPLPTHPRFPPVEGTRDAVSLKRGQMRGEERLSIFTATVLWGGACR</sequence>
<protein>
    <recommendedName>
        <fullName evidence="5">Immunoglobulin V-set domain-containing protein</fullName>
    </recommendedName>
</protein>
<dbReference type="SMART" id="SM00406">
    <property type="entry name" value="IGv"/>
    <property type="match status" value="1"/>
</dbReference>
<dbReference type="Gene3D" id="2.60.40.10">
    <property type="entry name" value="Immunoglobulins"/>
    <property type="match status" value="1"/>
</dbReference>
<accession>A0A674F517</accession>
<keyword evidence="4" id="KW-0393">Immunoglobulin domain</keyword>
<keyword evidence="7" id="KW-1185">Reference proteome</keyword>
<keyword evidence="3" id="KW-0675">Receptor</keyword>
<feature type="domain" description="Immunoglobulin V-set" evidence="5">
    <location>
        <begin position="33"/>
        <end position="102"/>
    </location>
</feature>
<dbReference type="GeneTree" id="ENSGT00990000205750"/>
<evidence type="ECO:0000313" key="7">
    <source>
        <dbReference type="Proteomes" id="UP000472277"/>
    </source>
</evidence>